<dbReference type="STRING" id="757424.Hsero_3042"/>
<proteinExistence type="predicted"/>
<accession>D8J0H4</accession>
<dbReference type="InterPro" id="IPR044048">
    <property type="entry name" value="Big_12"/>
</dbReference>
<feature type="region of interest" description="Disordered" evidence="1">
    <location>
        <begin position="548"/>
        <end position="581"/>
    </location>
</feature>
<dbReference type="Proteomes" id="UP000000329">
    <property type="component" value="Chromosome"/>
</dbReference>
<sequence>MTTATTNLAQSRQFLQSLTGRKIDEEDLPGAHSLGAHAADAFSVSTSVTGGSVPTAATSMRLVVKGAEPGAKVQIVADSVVDGFKTLFVLGSATPDSQGVIQLNTSRINGYFENLRAQQIVDGKVGQFTDVQSEAGGPFGAIHWDHVAPTVKVSGPFRDPAAASDDALNVKFSFSEAPVGFSEKSVVVTGGTLKNLKASDASGMVYTGDFIPSSPSAAKVTVKVKSGGYTDAAGNAGEGSPLLSVLLEKNNLAVTGGAAPAPGASASADSAKAAVADTVAPTKPVAVPQTATVDVKPLTVTTSEPDGFWPTNALTMSFQVSGGKPGAAVTILAADLLDGVKGSFTLGTGVPDAKGVLTLDTSALNGRFGHFRASQPVAGKPDQVVAVTKPSGASFDGVQWDHVLPWVEIIGPDTDKLVAGKPFTVKFLFGEAPAAFSEKNVAVTGGTLTDVKQAMTGGMLYTGVFKPSSAQAGKVSLQIKDGAFTDQAGNRGQASEVLTISLPQAASTSSADSGQASAQAVNAFHSVSLTPEKFDSLAKQVLAQTTASSEAPAASASSTSSTSATPSKAAAEPAPVKVADSSKKSVVEMVTAVLDPTDVASLKALSAHKPVLLSSEKFDLVAKQVLGQVTDSREARAAAHAQGAAEPAPVNLADSGKKAAAASVNHAPEGEFGIGDYNAKVGSVITADIGNIKDADGIVESSRHVKWYAEDLDRTKTLISSDHFQGGDSSKLIVSADLLYKRITATLEYTDKNGNHESVDASSPALVSWSRGYEVGKLSFAGAEKPVEHAQLIARDPGSSVYILDVNGDGKITSADATSYITSLDSKGGMRINIDGGKGTAKLLGADDALWAKFGLPRMEWGSADGSKGMAAADGKAAVAGGDFWTSTPGQAAGSHLVWSKSGGDHGAAGAYLQADAAPPLDVSRLHYNVFQVSVMPT</sequence>
<dbReference type="KEGG" id="hse:Hsero_3042"/>
<evidence type="ECO:0000313" key="3">
    <source>
        <dbReference type="EMBL" id="ADJ64530.1"/>
    </source>
</evidence>
<protein>
    <recommendedName>
        <fullName evidence="2">Bacterial Ig-like domain-containing protein</fullName>
    </recommendedName>
</protein>
<dbReference type="Pfam" id="PF19078">
    <property type="entry name" value="Big_12"/>
    <property type="match status" value="2"/>
</dbReference>
<gene>
    <name evidence="3" type="ordered locus">Hsero_3042</name>
</gene>
<dbReference type="HOGENOM" id="CLU_312549_0_0_4"/>
<dbReference type="RefSeq" id="WP_013234998.1">
    <property type="nucleotide sequence ID" value="NC_014323.1"/>
</dbReference>
<name>D8J0H4_HERSS</name>
<dbReference type="eggNOG" id="COG2931">
    <property type="taxonomic scope" value="Bacteria"/>
</dbReference>
<evidence type="ECO:0000313" key="4">
    <source>
        <dbReference type="Proteomes" id="UP000000329"/>
    </source>
</evidence>
<dbReference type="EMBL" id="CP002039">
    <property type="protein sequence ID" value="ADJ64530.1"/>
    <property type="molecule type" value="Genomic_DNA"/>
</dbReference>
<evidence type="ECO:0000259" key="2">
    <source>
        <dbReference type="Pfam" id="PF19078"/>
    </source>
</evidence>
<keyword evidence="4" id="KW-1185">Reference proteome</keyword>
<dbReference type="PANTHER" id="PTHR34677:SF3">
    <property type="entry name" value="BACTERIAL IG-LIKE DOMAIN-CONTAINING PROTEIN"/>
    <property type="match status" value="1"/>
</dbReference>
<dbReference type="AlphaFoldDB" id="D8J0H4"/>
<organism evidence="3 4">
    <name type="scientific">Herbaspirillum seropedicae (strain SmR1)</name>
    <dbReference type="NCBI Taxonomy" id="757424"/>
    <lineage>
        <taxon>Bacteria</taxon>
        <taxon>Pseudomonadati</taxon>
        <taxon>Pseudomonadota</taxon>
        <taxon>Betaproteobacteria</taxon>
        <taxon>Burkholderiales</taxon>
        <taxon>Oxalobacteraceae</taxon>
        <taxon>Herbaspirillum</taxon>
    </lineage>
</organism>
<dbReference type="OrthoDB" id="8689919at2"/>
<feature type="domain" description="Bacterial Ig-like" evidence="2">
    <location>
        <begin position="412"/>
        <end position="500"/>
    </location>
</feature>
<feature type="compositionally biased region" description="Low complexity" evidence="1">
    <location>
        <begin position="548"/>
        <end position="579"/>
    </location>
</feature>
<reference evidence="3 4" key="1">
    <citation type="submission" date="2010-04" db="EMBL/GenBank/DDBJ databases">
        <title>The genome of Herbaspirillum seropedicae SmR1, an endophytic, nitrogen-fixing, plant-growth promoting beta-Proteobacteria.</title>
        <authorList>
            <person name="Pedrosa F.O."/>
            <person name="Monteiro R.A."/>
            <person name="Wassem R."/>
            <person name="Cruz L.M."/>
            <person name="Ayub R.A."/>
            <person name="Colauto N.B."/>
            <person name="Fernandez M.A."/>
            <person name="Fungaro M.H.P."/>
            <person name="Grisard E.C."/>
            <person name="Hungria M."/>
            <person name="Madeira H.M.F."/>
            <person name="Nodari R.O."/>
            <person name="Osaku C.A."/>
            <person name="Petzl-Erler M.L."/>
            <person name="Terenzi H."/>
            <person name="Vieira L.G.E."/>
            <person name="Almeida M.I.M."/>
            <person name="Alves L.R."/>
            <person name="Arantes O.M.N."/>
            <person name="Balsanelli E."/>
            <person name="Barcellos F.G."/>
            <person name="Baura V.A."/>
            <person name="Binde D.R."/>
            <person name="Campo R.J."/>
            <person name="Chubatsu L.S."/>
            <person name="Chueire L.M.O."/>
            <person name="Ciferri R.R."/>
            <person name="Correa L.C."/>
            <person name="da Conceicao Silva J.L."/>
            <person name="Dabul A.N.G."/>
            <person name="Dambros B.P."/>
            <person name="Faoro H."/>
            <person name="Favetti A."/>
            <person name="Friedermann G."/>
            <person name="Furlaneto M.C."/>
            <person name="Gasques L.S."/>
            <person name="Gimenes C.C.T."/>
            <person name="Gioppo N.M.R."/>
            <person name="Glienke-Blanco C."/>
            <person name="Godoy L.P."/>
            <person name="Guerra M.P."/>
            <person name="Karp S."/>
            <person name="Kava-Cordeiro V."/>
            <person name="Margarido V.P."/>
            <person name="Mathioni S.M."/>
            <person name="Menck-Soares M.A."/>
            <person name="Murace N.K."/>
            <person name="Nicolas M.F."/>
            <person name="Oliveira C.E.C."/>
            <person name="Pagnan N.A.B."/>
            <person name="Pamphile J.A."/>
            <person name="Patussi E.V."/>
            <person name="Pereira L.F.P."/>
            <person name="Pereira-Ferrari L."/>
            <person name="Pinto F.G.S."/>
            <person name="Precoma C."/>
            <person name="Prioli A.J."/>
            <person name="Prioli S.M.A.P."/>
            <person name="Raittz R.T."/>
            <person name="Ramos H.J.O."/>
            <person name="Ribeiro E.M.S.F."/>
            <person name="Rigo L.U."/>
            <person name="Rocha C.L.M.S.C."/>
            <person name="Rocha S.N."/>
            <person name="Santos K."/>
            <person name="Satori D."/>
            <person name="Silva A.G."/>
            <person name="Simao R.C.G."/>
            <person name="Soares M.A.M."/>
            <person name="Souza E.M."/>
            <person name="Steffens M.B.R."/>
            <person name="Steindel M."/>
            <person name="Tadra-Sfeir M.Z."/>
            <person name="Takahashi E.K."/>
            <person name="Torres R.A."/>
            <person name="Valle J.S."/>
            <person name="Vernal J.I."/>
            <person name="Vilas-Boas L.A."/>
            <person name="Watanabe M.A.E."/>
            <person name="Weiss V.A."/>
            <person name="Yates M.A."/>
            <person name="Souza E.M."/>
        </authorList>
    </citation>
    <scope>NUCLEOTIDE SEQUENCE [LARGE SCALE GENOMIC DNA]</scope>
    <source>
        <strain evidence="3 4">SmR1</strain>
    </source>
</reference>
<feature type="domain" description="Bacterial Ig-like" evidence="2">
    <location>
        <begin position="145"/>
        <end position="240"/>
    </location>
</feature>
<dbReference type="PANTHER" id="PTHR34677">
    <property type="match status" value="1"/>
</dbReference>
<evidence type="ECO:0000256" key="1">
    <source>
        <dbReference type="SAM" id="MobiDB-lite"/>
    </source>
</evidence>